<evidence type="ECO:0000313" key="4">
    <source>
        <dbReference type="Proteomes" id="UP000002734"/>
    </source>
</evidence>
<proteinExistence type="predicted"/>
<gene>
    <name evidence="3" type="ordered locus">Dd703_2163</name>
</gene>
<protein>
    <recommendedName>
        <fullName evidence="2">EamA domain-containing protein</fullName>
    </recommendedName>
</protein>
<dbReference type="eggNOG" id="COG0697">
    <property type="taxonomic scope" value="Bacteria"/>
</dbReference>
<organism evidence="3 4">
    <name type="scientific">Musicola paradisiaca (strain Ech703)</name>
    <name type="common">Dickeya paradisiaca</name>
    <name type="synonym">Dickeya dadantii</name>
    <dbReference type="NCBI Taxonomy" id="579405"/>
    <lineage>
        <taxon>Bacteria</taxon>
        <taxon>Pseudomonadati</taxon>
        <taxon>Pseudomonadota</taxon>
        <taxon>Gammaproteobacteria</taxon>
        <taxon>Enterobacterales</taxon>
        <taxon>Pectobacteriaceae</taxon>
        <taxon>Musicola</taxon>
    </lineage>
</organism>
<reference evidence="3" key="1">
    <citation type="submission" date="2009-06" db="EMBL/GenBank/DDBJ databases">
        <title>Complete sequence of Dickeya dadantii Ech703.</title>
        <authorList>
            <consortium name="US DOE Joint Genome Institute"/>
            <person name="Lucas S."/>
            <person name="Copeland A."/>
            <person name="Lapidus A."/>
            <person name="Glavina del Rio T."/>
            <person name="Dalin E."/>
            <person name="Tice H."/>
            <person name="Bruce D."/>
            <person name="Goodwin L."/>
            <person name="Pitluck S."/>
            <person name="Chertkov O."/>
            <person name="Brettin T."/>
            <person name="Detter J.C."/>
            <person name="Han C."/>
            <person name="Larimer F."/>
            <person name="Land M."/>
            <person name="Hauser L."/>
            <person name="Kyrpides N."/>
            <person name="Mikhailova N."/>
            <person name="Balakrishnan V."/>
            <person name="Glasner J."/>
            <person name="Perna N.T."/>
        </authorList>
    </citation>
    <scope>NUCLEOTIDE SEQUENCE [LARGE SCALE GENOMIC DNA]</scope>
    <source>
        <strain evidence="3">Ech703</strain>
    </source>
</reference>
<feature type="domain" description="EamA" evidence="2">
    <location>
        <begin position="165"/>
        <end position="296"/>
    </location>
</feature>
<keyword evidence="1" id="KW-0472">Membrane</keyword>
<feature type="transmembrane region" description="Helical" evidence="1">
    <location>
        <begin position="163"/>
        <end position="183"/>
    </location>
</feature>
<feature type="transmembrane region" description="Helical" evidence="1">
    <location>
        <begin position="203"/>
        <end position="220"/>
    </location>
</feature>
<dbReference type="KEGG" id="dda:Dd703_2163"/>
<dbReference type="AlphaFoldDB" id="C6C7K8"/>
<dbReference type="RefSeq" id="WP_015853859.1">
    <property type="nucleotide sequence ID" value="NC_012880.1"/>
</dbReference>
<dbReference type="GO" id="GO:0016020">
    <property type="term" value="C:membrane"/>
    <property type="evidence" value="ECO:0007669"/>
    <property type="project" value="InterPro"/>
</dbReference>
<feature type="transmembrane region" description="Helical" evidence="1">
    <location>
        <begin position="7"/>
        <end position="31"/>
    </location>
</feature>
<keyword evidence="1" id="KW-0812">Transmembrane</keyword>
<feature type="transmembrane region" description="Helical" evidence="1">
    <location>
        <begin position="98"/>
        <end position="120"/>
    </location>
</feature>
<feature type="transmembrane region" description="Helical" evidence="1">
    <location>
        <begin position="280"/>
        <end position="300"/>
    </location>
</feature>
<dbReference type="Pfam" id="PF00892">
    <property type="entry name" value="EamA"/>
    <property type="match status" value="1"/>
</dbReference>
<feature type="transmembrane region" description="Helical" evidence="1">
    <location>
        <begin position="132"/>
        <end position="151"/>
    </location>
</feature>
<sequence length="312" mass="34148">MNKNSVLIGVVFGVVFCIISAAFDVFVANITQRLNPAVFIVYCFILSMAFFITLSVVKNRQGYLQKVKTSIPLLLWVNVAVLLNWGGLIISLKYLEPAVVGIASVACGPALTIIISRYFITGASTPTKLESVVAWAVMAGVIAMLLNSYLGKSGVTNTTHLERTIGIICVISSAIGTVLYTFFSKDLSQKRWKSYEILGFRNVLMLFSALVYCSVSQISLWPGTDLFMIVLALSVIGHIIPIFLIQSSISVLDPIHVSLLLLLLPVFTLAFQFIDQRIFISWESITAVVGILILLVVLGASKFQMGNKQEAK</sequence>
<dbReference type="Proteomes" id="UP000002734">
    <property type="component" value="Chromosome"/>
</dbReference>
<accession>C6C7K8</accession>
<evidence type="ECO:0000313" key="3">
    <source>
        <dbReference type="EMBL" id="ACS85950.1"/>
    </source>
</evidence>
<feature type="transmembrane region" description="Helical" evidence="1">
    <location>
        <begin position="69"/>
        <end position="92"/>
    </location>
</feature>
<feature type="transmembrane region" description="Helical" evidence="1">
    <location>
        <begin position="37"/>
        <end position="57"/>
    </location>
</feature>
<dbReference type="EMBL" id="CP001654">
    <property type="protein sequence ID" value="ACS85950.1"/>
    <property type="molecule type" value="Genomic_DNA"/>
</dbReference>
<name>C6C7K8_MUSP7</name>
<feature type="transmembrane region" description="Helical" evidence="1">
    <location>
        <begin position="226"/>
        <end position="245"/>
    </location>
</feature>
<evidence type="ECO:0000256" key="1">
    <source>
        <dbReference type="SAM" id="Phobius"/>
    </source>
</evidence>
<dbReference type="InterPro" id="IPR000620">
    <property type="entry name" value="EamA_dom"/>
</dbReference>
<dbReference type="STRING" id="579405.Dd703_2163"/>
<dbReference type="HOGENOM" id="CLU_075521_1_0_6"/>
<keyword evidence="1" id="KW-1133">Transmembrane helix</keyword>
<feature type="transmembrane region" description="Helical" evidence="1">
    <location>
        <begin position="257"/>
        <end position="274"/>
    </location>
</feature>
<evidence type="ECO:0000259" key="2">
    <source>
        <dbReference type="Pfam" id="PF00892"/>
    </source>
</evidence>
<keyword evidence="4" id="KW-1185">Reference proteome</keyword>